<organism evidence="1 2">
    <name type="scientific">Allacma fusca</name>
    <dbReference type="NCBI Taxonomy" id="39272"/>
    <lineage>
        <taxon>Eukaryota</taxon>
        <taxon>Metazoa</taxon>
        <taxon>Ecdysozoa</taxon>
        <taxon>Arthropoda</taxon>
        <taxon>Hexapoda</taxon>
        <taxon>Collembola</taxon>
        <taxon>Symphypleona</taxon>
        <taxon>Sminthuridae</taxon>
        <taxon>Allacma</taxon>
    </lineage>
</organism>
<dbReference type="EMBL" id="CAJVCH010046309">
    <property type="protein sequence ID" value="CAG7717487.1"/>
    <property type="molecule type" value="Genomic_DNA"/>
</dbReference>
<dbReference type="AlphaFoldDB" id="A0A8J2JEW9"/>
<dbReference type="Proteomes" id="UP000708208">
    <property type="component" value="Unassembled WGS sequence"/>
</dbReference>
<accession>A0A8J2JEW9</accession>
<reference evidence="1" key="1">
    <citation type="submission" date="2021-06" db="EMBL/GenBank/DDBJ databases">
        <authorList>
            <person name="Hodson N. C."/>
            <person name="Mongue J. A."/>
            <person name="Jaron S. K."/>
        </authorList>
    </citation>
    <scope>NUCLEOTIDE SEQUENCE</scope>
</reference>
<feature type="non-terminal residue" evidence="1">
    <location>
        <position position="1"/>
    </location>
</feature>
<proteinExistence type="predicted"/>
<gene>
    <name evidence="1" type="ORF">AFUS01_LOCUS6944</name>
</gene>
<keyword evidence="2" id="KW-1185">Reference proteome</keyword>
<feature type="non-terminal residue" evidence="1">
    <location>
        <position position="47"/>
    </location>
</feature>
<evidence type="ECO:0000313" key="1">
    <source>
        <dbReference type="EMBL" id="CAG7717487.1"/>
    </source>
</evidence>
<sequence length="47" mass="5112">FTISTALDAYLCGNQLAIPAVERHAVKVLKSKGAEIKDSDCFKKFLA</sequence>
<name>A0A8J2JEW9_9HEXA</name>
<comment type="caution">
    <text evidence="1">The sequence shown here is derived from an EMBL/GenBank/DDBJ whole genome shotgun (WGS) entry which is preliminary data.</text>
</comment>
<evidence type="ECO:0000313" key="2">
    <source>
        <dbReference type="Proteomes" id="UP000708208"/>
    </source>
</evidence>
<protein>
    <submittedName>
        <fullName evidence="1">Uncharacterized protein</fullName>
    </submittedName>
</protein>